<protein>
    <submittedName>
        <fullName evidence="1">Uncharacterized protein</fullName>
    </submittedName>
</protein>
<keyword evidence="2" id="KW-1185">Reference proteome</keyword>
<reference evidence="1" key="1">
    <citation type="journal article" date="2015" name="Genome Announc.">
        <title>Draft Genome Sequence of Bacteroidales Strain TBC1, a Novel Isolate from a Methanogenic Wastewater Treatment System.</title>
        <authorList>
            <person name="Tourlousse D.M."/>
            <person name="Matsuura N."/>
            <person name="Sun L."/>
            <person name="Toyonaga M."/>
            <person name="Kuroda K."/>
            <person name="Ohashi A."/>
            <person name="Cruz R."/>
            <person name="Yamaguchi T."/>
            <person name="Sekiguchi Y."/>
        </authorList>
    </citation>
    <scope>NUCLEOTIDE SEQUENCE [LARGE SCALE GENOMIC DNA]</scope>
    <source>
        <strain evidence="1">TBC1</strain>
    </source>
</reference>
<dbReference type="Proteomes" id="UP000053091">
    <property type="component" value="Unassembled WGS sequence"/>
</dbReference>
<sequence>MMTLAIGLNCNISAQPFLQLLPRTFYDEKVILTDEDWAGFYRTSQYDKIGPSLMLLIPLGDSMIGFCASEDSRYIRLLEGKKQANSISYKYWQIDLQGKKDPEVGHGIMVMKDDDVRKDVYCKHGDAKGLSEQKGCFSAGKKLPISFSDNYHFNIDDWLNIFRLNEKPSTDKKSKKAVFANMHYNDKGIYGDYTFEYTYSYSSATTYSGLGLSRIKTTRVTIPKSMVQIMGLPYGDHFGYILIHGDGSEIGAGILSLNSDKQTFEQEEVWGKIKKLGKN</sequence>
<organism evidence="1">
    <name type="scientific">Lentimicrobium saccharophilum</name>
    <dbReference type="NCBI Taxonomy" id="1678841"/>
    <lineage>
        <taxon>Bacteria</taxon>
        <taxon>Pseudomonadati</taxon>
        <taxon>Bacteroidota</taxon>
        <taxon>Bacteroidia</taxon>
        <taxon>Bacteroidales</taxon>
        <taxon>Lentimicrobiaceae</taxon>
        <taxon>Lentimicrobium</taxon>
    </lineage>
</organism>
<proteinExistence type="predicted"/>
<accession>A0A0S7C1S2</accession>
<evidence type="ECO:0000313" key="1">
    <source>
        <dbReference type="EMBL" id="GAP44046.1"/>
    </source>
</evidence>
<dbReference type="AlphaFoldDB" id="A0A0S7C1S2"/>
<gene>
    <name evidence="1" type="ORF">TBC1_112207</name>
</gene>
<name>A0A0S7C1S2_9BACT</name>
<dbReference type="EMBL" id="DF968182">
    <property type="protein sequence ID" value="GAP44046.1"/>
    <property type="molecule type" value="Genomic_DNA"/>
</dbReference>
<evidence type="ECO:0000313" key="2">
    <source>
        <dbReference type="Proteomes" id="UP000053091"/>
    </source>
</evidence>